<dbReference type="InterPro" id="IPR003960">
    <property type="entry name" value="ATPase_AAA_CS"/>
</dbReference>
<dbReference type="GO" id="GO:0004222">
    <property type="term" value="F:metalloendopeptidase activity"/>
    <property type="evidence" value="ECO:0007669"/>
    <property type="project" value="InterPro"/>
</dbReference>
<dbReference type="GO" id="GO:0008270">
    <property type="term" value="F:zinc ion binding"/>
    <property type="evidence" value="ECO:0007669"/>
    <property type="project" value="UniProtKB-UniRule"/>
</dbReference>
<evidence type="ECO:0000256" key="4">
    <source>
        <dbReference type="ARBA" id="ARBA00022692"/>
    </source>
</evidence>
<comment type="caution">
    <text evidence="14">Lacks conserved residue(s) required for the propagation of feature annotation.</text>
</comment>
<protein>
    <recommendedName>
        <fullName evidence="14">ATP-dependent zinc metalloprotease FtsH</fullName>
        <ecNumber evidence="14">3.4.24.-</ecNumber>
    </recommendedName>
</protein>
<evidence type="ECO:0000256" key="10">
    <source>
        <dbReference type="ARBA" id="ARBA00022989"/>
    </source>
</evidence>
<dbReference type="Pfam" id="PF17862">
    <property type="entry name" value="AAA_lid_3"/>
    <property type="match status" value="1"/>
</dbReference>
<dbReference type="InterPro" id="IPR037219">
    <property type="entry name" value="Peptidase_M41-like"/>
</dbReference>
<feature type="binding site" evidence="14">
    <location>
        <position position="615"/>
    </location>
    <ligand>
        <name>Zn(2+)</name>
        <dbReference type="ChEBI" id="CHEBI:29105"/>
        <note>catalytic</note>
    </ligand>
</feature>
<keyword evidence="3 14" id="KW-0645">Protease</keyword>
<evidence type="ECO:0000256" key="1">
    <source>
        <dbReference type="ARBA" id="ARBA00004370"/>
    </source>
</evidence>
<comment type="similarity">
    <text evidence="15">Belongs to the AAA ATPase family.</text>
</comment>
<dbReference type="GO" id="GO:0005886">
    <property type="term" value="C:plasma membrane"/>
    <property type="evidence" value="ECO:0007669"/>
    <property type="project" value="UniProtKB-SubCell"/>
</dbReference>
<dbReference type="EC" id="3.4.24.-" evidence="14"/>
<dbReference type="FunFam" id="3.40.50.300:FF:000001">
    <property type="entry name" value="ATP-dependent zinc metalloprotease FtsH"/>
    <property type="match status" value="1"/>
</dbReference>
<organism evidence="17 18">
    <name type="scientific">Candidatus Dojkabacteria bacterium</name>
    <dbReference type="NCBI Taxonomy" id="2099670"/>
    <lineage>
        <taxon>Bacteria</taxon>
        <taxon>Candidatus Dojkabacteria</taxon>
    </lineage>
</organism>
<dbReference type="FunFam" id="1.10.8.60:FF:000001">
    <property type="entry name" value="ATP-dependent zinc metalloprotease FtsH"/>
    <property type="match status" value="1"/>
</dbReference>
<dbReference type="Pfam" id="PF01434">
    <property type="entry name" value="Peptidase_M41"/>
    <property type="match status" value="1"/>
</dbReference>
<dbReference type="GO" id="GO:0006508">
    <property type="term" value="P:proteolysis"/>
    <property type="evidence" value="ECO:0007669"/>
    <property type="project" value="UniProtKB-KW"/>
</dbReference>
<dbReference type="CDD" id="cd19501">
    <property type="entry name" value="RecA-like_FtsH"/>
    <property type="match status" value="1"/>
</dbReference>
<dbReference type="PROSITE" id="PS00674">
    <property type="entry name" value="AAA"/>
    <property type="match status" value="1"/>
</dbReference>
<dbReference type="InterPro" id="IPR003593">
    <property type="entry name" value="AAA+_ATPase"/>
</dbReference>
<comment type="cofactor">
    <cofactor evidence="14">
        <name>Zn(2+)</name>
        <dbReference type="ChEBI" id="CHEBI:29105"/>
    </cofactor>
    <text evidence="14">Binds 1 zinc ion per subunit.</text>
</comment>
<dbReference type="InterPro" id="IPR041569">
    <property type="entry name" value="AAA_lid_3"/>
</dbReference>
<dbReference type="NCBIfam" id="TIGR01241">
    <property type="entry name" value="FtsH_fam"/>
    <property type="match status" value="1"/>
</dbReference>
<reference evidence="17" key="1">
    <citation type="submission" date="2020-04" db="EMBL/GenBank/DDBJ databases">
        <authorList>
            <person name="Zhang T."/>
        </authorList>
    </citation>
    <scope>NUCLEOTIDE SEQUENCE</scope>
    <source>
        <strain evidence="17">HKST-UBA09</strain>
    </source>
</reference>
<evidence type="ECO:0000259" key="16">
    <source>
        <dbReference type="SMART" id="SM00382"/>
    </source>
</evidence>
<dbReference type="GO" id="GO:0030163">
    <property type="term" value="P:protein catabolic process"/>
    <property type="evidence" value="ECO:0007669"/>
    <property type="project" value="UniProtKB-UniRule"/>
</dbReference>
<dbReference type="Proteomes" id="UP000714915">
    <property type="component" value="Unassembled WGS sequence"/>
</dbReference>
<evidence type="ECO:0000256" key="3">
    <source>
        <dbReference type="ARBA" id="ARBA00022670"/>
    </source>
</evidence>
<keyword evidence="7 14" id="KW-0378">Hydrolase</keyword>
<evidence type="ECO:0000256" key="11">
    <source>
        <dbReference type="ARBA" id="ARBA00023049"/>
    </source>
</evidence>
<comment type="subunit">
    <text evidence="14">Homohexamer.</text>
</comment>
<feature type="binding site" evidence="14">
    <location>
        <position position="687"/>
    </location>
    <ligand>
        <name>Zn(2+)</name>
        <dbReference type="ChEBI" id="CHEBI:29105"/>
        <note>catalytic</note>
    </ligand>
</feature>
<sequence>MSNDKNNTNKPNSEQKISDELARTISKLNAAKSRGKRKNIFGRVNPIIILVTLVVGGIILAALSSTGITTQKLTLGELVAGLQNNEYSELLVQDDGLIVARGKEFYIAPTENFSLKTSDKNSIKIAKNNDVKEVSFTEIDYLFENANLTDQIRSLFQNDKERVEDILYIDGQVLVFTNQGYPDYLIKDTSKQDFEEILTDNEINLSALGIMPKDARIYAKELSDSSINARVSSGSIDHITYLGDIVIFGRTNTSIEQKEVSWSPAIFTFSEFLQREGFPISSDESTFIVDTRTISSGIDFNTILNVVTIGAFIFLGFVIFRSAQASGMGIMQFGQSKAKMFFGKKTGVTFKDVAGIDEAREELNEIVDFLKNPNKYRKLGARIPKGILMFGPPGTGKTLLARAIAGEAGVPFFHTSGSEFEEMLVGAGASRVRDLFAKAKKAAPALIFIDEIDAVARKRGTRIQSGSTEQTLNQILVEMDGFETNANIIVIAATNRPDVLDRAILRPGRFDRQVRIEAPDKEGRIEILKIHSKNKPLAANVDLEKVAKRTVGFTGADLENIMNEAAIIAAKDNRKEITNADIDDAVSKVVLGPAKKSRKRTEEELNLVAYHEAGHALVAKMTEGSVPVDKISIVSRGSAGGVTMFLPEKDENIISMKRLMADIRVSLGGRAAEEVVLHDISTGASNDIEQATRTARSMIQKYGMSKALGLVQYGQSRDSEYLGYHYGDAQDYSEETAKMIDNEVRQLVEKEYKEALEIIKNNRTKLDELAKALRDKEVLEKDEFEKLFE</sequence>
<comment type="caution">
    <text evidence="17">The sequence shown here is derived from an EMBL/GenBank/DDBJ whole genome shotgun (WGS) entry which is preliminary data.</text>
</comment>
<evidence type="ECO:0000313" key="17">
    <source>
        <dbReference type="EMBL" id="MCA9386910.1"/>
    </source>
</evidence>
<keyword evidence="9 14" id="KW-0067">ATP-binding</keyword>
<dbReference type="HAMAP" id="MF_01458">
    <property type="entry name" value="FtsH"/>
    <property type="match status" value="1"/>
</dbReference>
<evidence type="ECO:0000256" key="14">
    <source>
        <dbReference type="HAMAP-Rule" id="MF_01458"/>
    </source>
</evidence>
<evidence type="ECO:0000256" key="5">
    <source>
        <dbReference type="ARBA" id="ARBA00022723"/>
    </source>
</evidence>
<feature type="binding site" evidence="14">
    <location>
        <position position="611"/>
    </location>
    <ligand>
        <name>Zn(2+)</name>
        <dbReference type="ChEBI" id="CHEBI:29105"/>
        <note>catalytic</note>
    </ligand>
</feature>
<evidence type="ECO:0000256" key="8">
    <source>
        <dbReference type="ARBA" id="ARBA00022833"/>
    </source>
</evidence>
<comment type="subcellular location">
    <subcellularLocation>
        <location evidence="14">Cell membrane</location>
        <topology evidence="14">Multi-pass membrane protein</topology>
        <orientation evidence="14">Cytoplasmic side</orientation>
    </subcellularLocation>
    <subcellularLocation>
        <location evidence="1">Membrane</location>
    </subcellularLocation>
</comment>
<evidence type="ECO:0000256" key="12">
    <source>
        <dbReference type="ARBA" id="ARBA00023136"/>
    </source>
</evidence>
<feature type="transmembrane region" description="Helical" evidence="14">
    <location>
        <begin position="44"/>
        <end position="63"/>
    </location>
</feature>
<dbReference type="EMBL" id="JAGQLF010000025">
    <property type="protein sequence ID" value="MCA9386910.1"/>
    <property type="molecule type" value="Genomic_DNA"/>
</dbReference>
<dbReference type="FunFam" id="1.20.58.760:FF:000001">
    <property type="entry name" value="ATP-dependent zinc metalloprotease FtsH"/>
    <property type="match status" value="1"/>
</dbReference>
<dbReference type="InterPro" id="IPR000642">
    <property type="entry name" value="Peptidase_M41"/>
</dbReference>
<feature type="active site" evidence="14">
    <location>
        <position position="612"/>
    </location>
</feature>
<dbReference type="Gene3D" id="1.20.58.760">
    <property type="entry name" value="Peptidase M41"/>
    <property type="match status" value="1"/>
</dbReference>
<dbReference type="Gene3D" id="3.40.50.300">
    <property type="entry name" value="P-loop containing nucleotide triphosphate hydrolases"/>
    <property type="match status" value="1"/>
</dbReference>
<keyword evidence="4 14" id="KW-0812">Transmembrane</keyword>
<evidence type="ECO:0000256" key="2">
    <source>
        <dbReference type="ARBA" id="ARBA00010044"/>
    </source>
</evidence>
<evidence type="ECO:0000256" key="13">
    <source>
        <dbReference type="ARBA" id="ARBA00061570"/>
    </source>
</evidence>
<keyword evidence="11 14" id="KW-0482">Metalloprotease</keyword>
<dbReference type="InterPro" id="IPR005936">
    <property type="entry name" value="FtsH"/>
</dbReference>
<dbReference type="AlphaFoldDB" id="A0A955LB27"/>
<evidence type="ECO:0000256" key="7">
    <source>
        <dbReference type="ARBA" id="ARBA00022801"/>
    </source>
</evidence>
<comment type="similarity">
    <text evidence="13 14">In the central section; belongs to the AAA ATPase family.</text>
</comment>
<evidence type="ECO:0000313" key="18">
    <source>
        <dbReference type="Proteomes" id="UP000714915"/>
    </source>
</evidence>
<dbReference type="Pfam" id="PF00004">
    <property type="entry name" value="AAA"/>
    <property type="match status" value="1"/>
</dbReference>
<dbReference type="GO" id="GO:0016887">
    <property type="term" value="F:ATP hydrolysis activity"/>
    <property type="evidence" value="ECO:0007669"/>
    <property type="project" value="UniProtKB-UniRule"/>
</dbReference>
<evidence type="ECO:0000256" key="15">
    <source>
        <dbReference type="RuleBase" id="RU003651"/>
    </source>
</evidence>
<dbReference type="GO" id="GO:0005524">
    <property type="term" value="F:ATP binding"/>
    <property type="evidence" value="ECO:0007669"/>
    <property type="project" value="UniProtKB-UniRule"/>
</dbReference>
<dbReference type="Gene3D" id="1.10.8.60">
    <property type="match status" value="1"/>
</dbReference>
<gene>
    <name evidence="14 17" type="primary">ftsH</name>
    <name evidence="17" type="ORF">KC669_02650</name>
</gene>
<dbReference type="SUPFAM" id="SSF52540">
    <property type="entry name" value="P-loop containing nucleoside triphosphate hydrolases"/>
    <property type="match status" value="1"/>
</dbReference>
<keyword evidence="5 14" id="KW-0479">Metal-binding</keyword>
<feature type="binding site" evidence="14">
    <location>
        <begin position="391"/>
        <end position="398"/>
    </location>
    <ligand>
        <name>ATP</name>
        <dbReference type="ChEBI" id="CHEBI:30616"/>
    </ligand>
</feature>
<comment type="similarity">
    <text evidence="2 14">In the C-terminal section; belongs to the peptidase M41 family.</text>
</comment>
<proteinExistence type="inferred from homology"/>
<reference evidence="17" key="2">
    <citation type="journal article" date="2021" name="Microbiome">
        <title>Successional dynamics and alternative stable states in a saline activated sludge microbial community over 9 years.</title>
        <authorList>
            <person name="Wang Y."/>
            <person name="Ye J."/>
            <person name="Ju F."/>
            <person name="Liu L."/>
            <person name="Boyd J.A."/>
            <person name="Deng Y."/>
            <person name="Parks D.H."/>
            <person name="Jiang X."/>
            <person name="Yin X."/>
            <person name="Woodcroft B.J."/>
            <person name="Tyson G.W."/>
            <person name="Hugenholtz P."/>
            <person name="Polz M.F."/>
            <person name="Zhang T."/>
        </authorList>
    </citation>
    <scope>NUCLEOTIDE SEQUENCE</scope>
    <source>
        <strain evidence="17">HKST-UBA09</strain>
    </source>
</reference>
<feature type="domain" description="AAA+ ATPase" evidence="16">
    <location>
        <begin position="383"/>
        <end position="520"/>
    </location>
</feature>
<evidence type="ECO:0000256" key="9">
    <source>
        <dbReference type="ARBA" id="ARBA00022840"/>
    </source>
</evidence>
<keyword evidence="6 14" id="KW-0547">Nucleotide-binding</keyword>
<accession>A0A955LB27</accession>
<keyword evidence="8 14" id="KW-0862">Zinc</keyword>
<keyword evidence="12 14" id="KW-0472">Membrane</keyword>
<keyword evidence="14" id="KW-1003">Cell membrane</keyword>
<dbReference type="SMART" id="SM00382">
    <property type="entry name" value="AAA"/>
    <property type="match status" value="1"/>
</dbReference>
<dbReference type="InterPro" id="IPR003959">
    <property type="entry name" value="ATPase_AAA_core"/>
</dbReference>
<dbReference type="PANTHER" id="PTHR23076">
    <property type="entry name" value="METALLOPROTEASE M41 FTSH"/>
    <property type="match status" value="1"/>
</dbReference>
<dbReference type="SUPFAM" id="SSF140990">
    <property type="entry name" value="FtsH protease domain-like"/>
    <property type="match status" value="1"/>
</dbReference>
<dbReference type="InterPro" id="IPR027417">
    <property type="entry name" value="P-loop_NTPase"/>
</dbReference>
<keyword evidence="10 14" id="KW-1133">Transmembrane helix</keyword>
<comment type="function">
    <text evidence="14">Acts as a processive, ATP-dependent zinc metallopeptidase for both cytoplasmic and membrane proteins. Plays a role in the quality control of integral membrane proteins.</text>
</comment>
<dbReference type="GO" id="GO:0004176">
    <property type="term" value="F:ATP-dependent peptidase activity"/>
    <property type="evidence" value="ECO:0007669"/>
    <property type="project" value="InterPro"/>
</dbReference>
<evidence type="ECO:0000256" key="6">
    <source>
        <dbReference type="ARBA" id="ARBA00022741"/>
    </source>
</evidence>
<name>A0A955LB27_9BACT</name>
<dbReference type="PANTHER" id="PTHR23076:SF97">
    <property type="entry name" value="ATP-DEPENDENT ZINC METALLOPROTEASE YME1L1"/>
    <property type="match status" value="1"/>
</dbReference>